<protein>
    <submittedName>
        <fullName evidence="1">Uncharacterized protein</fullName>
    </submittedName>
</protein>
<sequence>MAKCFKVVRGGIRTYAWTSVRSHAHHLIHYATTFTRKARKPAICAFSGAGAHIIKRESMVPFFKALPLELRREVTGTRTTTVDGGLVGVDRVLRMDVLRPLRVKILTHEHTTIPNGGCGPAPKRRDEICVKGTSHDATQDGCMDFE</sequence>
<keyword evidence="2" id="KW-1185">Reference proteome</keyword>
<dbReference type="Proteomes" id="UP000324222">
    <property type="component" value="Unassembled WGS sequence"/>
</dbReference>
<dbReference type="EMBL" id="VSRR010021919">
    <property type="protein sequence ID" value="MPC64320.1"/>
    <property type="molecule type" value="Genomic_DNA"/>
</dbReference>
<name>A0A5B7GWF0_PORTR</name>
<organism evidence="1 2">
    <name type="scientific">Portunus trituberculatus</name>
    <name type="common">Swimming crab</name>
    <name type="synonym">Neptunus trituberculatus</name>
    <dbReference type="NCBI Taxonomy" id="210409"/>
    <lineage>
        <taxon>Eukaryota</taxon>
        <taxon>Metazoa</taxon>
        <taxon>Ecdysozoa</taxon>
        <taxon>Arthropoda</taxon>
        <taxon>Crustacea</taxon>
        <taxon>Multicrustacea</taxon>
        <taxon>Malacostraca</taxon>
        <taxon>Eumalacostraca</taxon>
        <taxon>Eucarida</taxon>
        <taxon>Decapoda</taxon>
        <taxon>Pleocyemata</taxon>
        <taxon>Brachyura</taxon>
        <taxon>Eubrachyura</taxon>
        <taxon>Portunoidea</taxon>
        <taxon>Portunidae</taxon>
        <taxon>Portuninae</taxon>
        <taxon>Portunus</taxon>
    </lineage>
</organism>
<dbReference type="AlphaFoldDB" id="A0A5B7GWF0"/>
<accession>A0A5B7GWF0</accession>
<proteinExistence type="predicted"/>
<comment type="caution">
    <text evidence="1">The sequence shown here is derived from an EMBL/GenBank/DDBJ whole genome shotgun (WGS) entry which is preliminary data.</text>
</comment>
<gene>
    <name evidence="1" type="ORF">E2C01_058432</name>
</gene>
<evidence type="ECO:0000313" key="1">
    <source>
        <dbReference type="EMBL" id="MPC64320.1"/>
    </source>
</evidence>
<evidence type="ECO:0000313" key="2">
    <source>
        <dbReference type="Proteomes" id="UP000324222"/>
    </source>
</evidence>
<reference evidence="1 2" key="1">
    <citation type="submission" date="2019-05" db="EMBL/GenBank/DDBJ databases">
        <title>Another draft genome of Portunus trituberculatus and its Hox gene families provides insights of decapod evolution.</title>
        <authorList>
            <person name="Jeong J.-H."/>
            <person name="Song I."/>
            <person name="Kim S."/>
            <person name="Choi T."/>
            <person name="Kim D."/>
            <person name="Ryu S."/>
            <person name="Kim W."/>
        </authorList>
    </citation>
    <scope>NUCLEOTIDE SEQUENCE [LARGE SCALE GENOMIC DNA]</scope>
    <source>
        <tissue evidence="1">Muscle</tissue>
    </source>
</reference>